<keyword evidence="2" id="KW-0472">Membrane</keyword>
<comment type="caution">
    <text evidence="3">The sequence shown here is derived from an EMBL/GenBank/DDBJ whole genome shotgun (WGS) entry which is preliminary data.</text>
</comment>
<evidence type="ECO:0000313" key="3">
    <source>
        <dbReference type="EMBL" id="NKY57921.1"/>
    </source>
</evidence>
<accession>A0A846YJD5</accession>
<dbReference type="RefSeq" id="WP_062978378.1">
    <property type="nucleotide sequence ID" value="NZ_JAAXOT010000008.1"/>
</dbReference>
<dbReference type="EMBL" id="JAAXOT010000008">
    <property type="protein sequence ID" value="NKY57921.1"/>
    <property type="molecule type" value="Genomic_DNA"/>
</dbReference>
<sequence length="182" mass="19985">MGQPATPGADTLGRLHGDQLAETPRRFTAAWQDSPARPDLTQYLPRPTALRRVALIEVVKIDLVQRRRCTGQDRRLADHRVLIIDDLDPGAHETFQRVAPFTYGLAFLAGFVVTTVLTAPLGSVLRGLRRGGSGRDSRSYDNTTPARARRDTLLLSSRTVPARFPALGDHGSCRPDHDAGVR</sequence>
<keyword evidence="4" id="KW-1185">Reference proteome</keyword>
<feature type="transmembrane region" description="Helical" evidence="2">
    <location>
        <begin position="103"/>
        <end position="125"/>
    </location>
</feature>
<evidence type="ECO:0000313" key="4">
    <source>
        <dbReference type="Proteomes" id="UP000570678"/>
    </source>
</evidence>
<evidence type="ECO:0000256" key="1">
    <source>
        <dbReference type="SAM" id="MobiDB-lite"/>
    </source>
</evidence>
<protein>
    <submittedName>
        <fullName evidence="3">Uncharacterized protein</fullName>
    </submittedName>
</protein>
<name>A0A846YJD5_9NOCA</name>
<dbReference type="AlphaFoldDB" id="A0A846YJD5"/>
<keyword evidence="2" id="KW-0812">Transmembrane</keyword>
<proteinExistence type="predicted"/>
<keyword evidence="2" id="KW-1133">Transmembrane helix</keyword>
<evidence type="ECO:0000256" key="2">
    <source>
        <dbReference type="SAM" id="Phobius"/>
    </source>
</evidence>
<feature type="region of interest" description="Disordered" evidence="1">
    <location>
        <begin position="128"/>
        <end position="148"/>
    </location>
</feature>
<gene>
    <name evidence="3" type="ORF">HGA15_17605</name>
</gene>
<reference evidence="3 4" key="1">
    <citation type="submission" date="2020-04" db="EMBL/GenBank/DDBJ databases">
        <title>MicrobeNet Type strains.</title>
        <authorList>
            <person name="Nicholson A.C."/>
        </authorList>
    </citation>
    <scope>NUCLEOTIDE SEQUENCE [LARGE SCALE GENOMIC DNA]</scope>
    <source>
        <strain evidence="3 4">JCM 3332</strain>
    </source>
</reference>
<dbReference type="Proteomes" id="UP000570678">
    <property type="component" value="Unassembled WGS sequence"/>
</dbReference>
<organism evidence="3 4">
    <name type="scientific">Nocardia flavorosea</name>
    <dbReference type="NCBI Taxonomy" id="53429"/>
    <lineage>
        <taxon>Bacteria</taxon>
        <taxon>Bacillati</taxon>
        <taxon>Actinomycetota</taxon>
        <taxon>Actinomycetes</taxon>
        <taxon>Mycobacteriales</taxon>
        <taxon>Nocardiaceae</taxon>
        <taxon>Nocardia</taxon>
    </lineage>
</organism>